<dbReference type="Gene3D" id="2.60.120.200">
    <property type="match status" value="1"/>
</dbReference>
<proteinExistence type="predicted"/>
<sequence length="451" mass="49208">MSMLPFRKLERFLTTRLLCLCLLAALVLPSAAYADDPLNVWDTHIYGNTQGSALFGSDSFAIKTNGSNVWGAADEFTFVSRQMPFLFDECSRIVITAKIDSIEDFQNLNAAAGPMFRDSDTPESKNVMWRVLPDGGLRFTYRLVDGGPSSNVSGPKLTFPVELKLVRQGNIFTSFYKQDGVWKTHKYIQIDMGTNVMAGVGAFSITSHPITAHFSNVSVAGEDDYTPPDGEYVDPGPVTDHLLLRDNFEDGSVTNKPASVTNPLWDGVKLACIVKEPDGNHVWKRNGMNGIVLAGSKAWTDYEASLDVRFDPASAGKNVAELVVRGRKTVLFGDFYYAAGFADGNKLVLEKASAGGATRVKEAAIGSYVDGVIRTLKVVVLDNQIEVYVDGALKIRYTDELLPNLKGAVGIRTEESFVTFDNVVVNRIDDPLGGNYDNEVGGNFDKPAPVD</sequence>
<dbReference type="Proteomes" id="UP001589619">
    <property type="component" value="Unassembled WGS sequence"/>
</dbReference>
<evidence type="ECO:0000313" key="2">
    <source>
        <dbReference type="EMBL" id="MFB9752240.1"/>
    </source>
</evidence>
<reference evidence="2 3" key="1">
    <citation type="submission" date="2024-09" db="EMBL/GenBank/DDBJ databases">
        <authorList>
            <person name="Sun Q."/>
            <person name="Mori K."/>
        </authorList>
    </citation>
    <scope>NUCLEOTIDE SEQUENCE [LARGE SCALE GENOMIC DNA]</scope>
    <source>
        <strain evidence="2 3">JCM 12520</strain>
    </source>
</reference>
<evidence type="ECO:0008006" key="4">
    <source>
        <dbReference type="Google" id="ProtNLM"/>
    </source>
</evidence>
<feature type="chain" id="PRO_5046319355" description="DUF1080 domain-containing protein" evidence="1">
    <location>
        <begin position="35"/>
        <end position="451"/>
    </location>
</feature>
<accession>A0ABV5VVR3</accession>
<comment type="caution">
    <text evidence="2">The sequence shown here is derived from an EMBL/GenBank/DDBJ whole genome shotgun (WGS) entry which is preliminary data.</text>
</comment>
<gene>
    <name evidence="2" type="ORF">ACFFNY_11795</name>
</gene>
<keyword evidence="1" id="KW-0732">Signal</keyword>
<evidence type="ECO:0000256" key="1">
    <source>
        <dbReference type="SAM" id="SignalP"/>
    </source>
</evidence>
<keyword evidence="3" id="KW-1185">Reference proteome</keyword>
<organism evidence="2 3">
    <name type="scientific">Paenibacillus hodogayensis</name>
    <dbReference type="NCBI Taxonomy" id="279208"/>
    <lineage>
        <taxon>Bacteria</taxon>
        <taxon>Bacillati</taxon>
        <taxon>Bacillota</taxon>
        <taxon>Bacilli</taxon>
        <taxon>Bacillales</taxon>
        <taxon>Paenibacillaceae</taxon>
        <taxon>Paenibacillus</taxon>
    </lineage>
</organism>
<name>A0ABV5VVR3_9BACL</name>
<protein>
    <recommendedName>
        <fullName evidence="4">DUF1080 domain-containing protein</fullName>
    </recommendedName>
</protein>
<dbReference type="Gene3D" id="2.60.120.560">
    <property type="entry name" value="Exo-inulinase, domain 1"/>
    <property type="match status" value="1"/>
</dbReference>
<evidence type="ECO:0000313" key="3">
    <source>
        <dbReference type="Proteomes" id="UP001589619"/>
    </source>
</evidence>
<feature type="signal peptide" evidence="1">
    <location>
        <begin position="1"/>
        <end position="34"/>
    </location>
</feature>
<dbReference type="RefSeq" id="WP_344911109.1">
    <property type="nucleotide sequence ID" value="NZ_BAAAYO010000010.1"/>
</dbReference>
<dbReference type="EMBL" id="JBHMAG010000009">
    <property type="protein sequence ID" value="MFB9752240.1"/>
    <property type="molecule type" value="Genomic_DNA"/>
</dbReference>